<evidence type="ECO:0000313" key="2">
    <source>
        <dbReference type="EMBL" id="EHO68866.1"/>
    </source>
</evidence>
<organism evidence="2 3">
    <name type="scientific">Prevotella micans F0438</name>
    <dbReference type="NCBI Taxonomy" id="883158"/>
    <lineage>
        <taxon>Bacteria</taxon>
        <taxon>Pseudomonadati</taxon>
        <taxon>Bacteroidota</taxon>
        <taxon>Bacteroidia</taxon>
        <taxon>Bacteroidales</taxon>
        <taxon>Prevotellaceae</taxon>
        <taxon>Prevotella</taxon>
    </lineage>
</organism>
<gene>
    <name evidence="2" type="ORF">HMPREF9140_01468</name>
</gene>
<evidence type="ECO:0008006" key="4">
    <source>
        <dbReference type="Google" id="ProtNLM"/>
    </source>
</evidence>
<evidence type="ECO:0000256" key="1">
    <source>
        <dbReference type="SAM" id="SignalP"/>
    </source>
</evidence>
<accession>H1Q3I0</accession>
<feature type="signal peptide" evidence="1">
    <location>
        <begin position="1"/>
        <end position="17"/>
    </location>
</feature>
<sequence length="563" mass="61358">MKIKQILFAVGAAFLLAACTGNENIENEQKKTVEIENITITEEPFEPEAPSTTRAAQAPQIVDLGDGITAEVSLTEDAQEQPAQTRAAIADGHYTIYVTKPTGITPPGTSAPILAKLSGTVQGNKFVRDATSPKMRLAPDTYTFICVNDAISKIVHGYHGDSFALYNDKDNPMIGVTSMAVSGEMTEVPFVMKHRNSSRVRFQITSYTNEGQGITGKLSFTNIAATTYFDMEGRWFGSIPGAFTSGTYTFAESAVTPSAYTQVIKRTTDYRYLTSDISGSNAQFTIDGGTIYGKSLAGKSFPLTAISQLQENKSYTCNIKLKPSALYLFQDGTVGVLADKGTRTPIGVVAREKTNTEAGLACALRWYEYNQLGHIGKSCWKNIGDHIEENVSPSPTNMVEAAADMNGYNWTYSPNLQGIVRSNEPVVYPAFYLAAHHNPGVTVTGANVGQWFLPAYGQLVKLAETIGFTPLTFTTSEVVSPHYKGGFPAGLPDKFTQIVKAANPSMTQMDQHFFLSSTQIHGNLDYRPAYMFFQNDPPIGSKVYTGYCWNTMTNGCVLPFVEF</sequence>
<dbReference type="STRING" id="883158.HMPREF9140_01468"/>
<feature type="chain" id="PRO_5003552039" description="Lipoprotein" evidence="1">
    <location>
        <begin position="18"/>
        <end position="563"/>
    </location>
</feature>
<comment type="caution">
    <text evidence="2">The sequence shown here is derived from an EMBL/GenBank/DDBJ whole genome shotgun (WGS) entry which is preliminary data.</text>
</comment>
<protein>
    <recommendedName>
        <fullName evidence="4">Lipoprotein</fullName>
    </recommendedName>
</protein>
<dbReference type="AlphaFoldDB" id="H1Q3I0"/>
<dbReference type="PROSITE" id="PS51257">
    <property type="entry name" value="PROKAR_LIPOPROTEIN"/>
    <property type="match status" value="1"/>
</dbReference>
<dbReference type="HOGENOM" id="CLU_028180_0_0_10"/>
<name>H1Q3I0_9BACT</name>
<keyword evidence="3" id="KW-1185">Reference proteome</keyword>
<dbReference type="EMBL" id="AGWK01000039">
    <property type="protein sequence ID" value="EHO68866.1"/>
    <property type="molecule type" value="Genomic_DNA"/>
</dbReference>
<keyword evidence="1" id="KW-0732">Signal</keyword>
<proteinExistence type="predicted"/>
<dbReference type="Proteomes" id="UP000016023">
    <property type="component" value="Unassembled WGS sequence"/>
</dbReference>
<dbReference type="RefSeq" id="WP_006952944.1">
    <property type="nucleotide sequence ID" value="NZ_JH594522.1"/>
</dbReference>
<reference evidence="2 3" key="1">
    <citation type="submission" date="2011-12" db="EMBL/GenBank/DDBJ databases">
        <title>The Genome Sequence of Prevotella micans F0438.</title>
        <authorList>
            <consortium name="The Broad Institute Genome Sequencing Platform"/>
            <person name="Earl A."/>
            <person name="Ward D."/>
            <person name="Feldgarden M."/>
            <person name="Gevers D."/>
            <person name="Izard J."/>
            <person name="Baranova O.V."/>
            <person name="Blanton J.M."/>
            <person name="Wade W.G."/>
            <person name="Dewhirst F.E."/>
            <person name="Young S.K."/>
            <person name="Zeng Q."/>
            <person name="Gargeya S."/>
            <person name="Fitzgerald M."/>
            <person name="Haas B."/>
            <person name="Abouelleil A."/>
            <person name="Alvarado L."/>
            <person name="Arachchi H.M."/>
            <person name="Berlin A."/>
            <person name="Chapman S.B."/>
            <person name="Gearin G."/>
            <person name="Goldberg J."/>
            <person name="Griggs A."/>
            <person name="Gujja S."/>
            <person name="Hansen M."/>
            <person name="Heiman D."/>
            <person name="Howarth C."/>
            <person name="Larimer J."/>
            <person name="Lui A."/>
            <person name="MacDonald P.J.P."/>
            <person name="McCowen C."/>
            <person name="Montmayeur A."/>
            <person name="Murphy C."/>
            <person name="Neiman D."/>
            <person name="Pearson M."/>
            <person name="Priest M."/>
            <person name="Roberts A."/>
            <person name="Saif S."/>
            <person name="Shea T."/>
            <person name="Sisk P."/>
            <person name="Stolte C."/>
            <person name="Sykes S."/>
            <person name="Wortman J."/>
            <person name="Nusbaum C."/>
            <person name="Birren B."/>
        </authorList>
    </citation>
    <scope>NUCLEOTIDE SEQUENCE [LARGE SCALE GENOMIC DNA]</scope>
    <source>
        <strain evidence="2 3">F0438</strain>
    </source>
</reference>
<dbReference type="PATRIC" id="fig|883158.3.peg.1464"/>
<evidence type="ECO:0000313" key="3">
    <source>
        <dbReference type="Proteomes" id="UP000016023"/>
    </source>
</evidence>